<reference evidence="1" key="1">
    <citation type="submission" date="2022-02" db="EMBL/GenBank/DDBJ databases">
        <title>Acinetobacter A3.8 sp. nov., isolated from Sediment (Zhairuo Island).</title>
        <authorList>
            <person name="Zheng K."/>
        </authorList>
    </citation>
    <scope>NUCLEOTIDE SEQUENCE</scope>
    <source>
        <strain evidence="1">A3.8</strain>
    </source>
</reference>
<dbReference type="AlphaFoldDB" id="A0A9X1WXT5"/>
<dbReference type="Proteomes" id="UP001139701">
    <property type="component" value="Unassembled WGS sequence"/>
</dbReference>
<dbReference type="InterPro" id="IPR050464">
    <property type="entry name" value="Zeta_carotene_desat/Oxidored"/>
</dbReference>
<comment type="caution">
    <text evidence="1">The sequence shown here is derived from an EMBL/GenBank/DDBJ whole genome shotgun (WGS) entry which is preliminary data.</text>
</comment>
<evidence type="ECO:0000313" key="1">
    <source>
        <dbReference type="EMBL" id="MCJ8147109.1"/>
    </source>
</evidence>
<proteinExistence type="predicted"/>
<keyword evidence="2" id="KW-1185">Reference proteome</keyword>
<organism evidence="1 2">
    <name type="scientific">Acinetobacter sedimenti</name>
    <dbReference type="NCBI Taxonomy" id="2919922"/>
    <lineage>
        <taxon>Bacteria</taxon>
        <taxon>Pseudomonadati</taxon>
        <taxon>Pseudomonadota</taxon>
        <taxon>Gammaproteobacteria</taxon>
        <taxon>Moraxellales</taxon>
        <taxon>Moraxellaceae</taxon>
        <taxon>Acinetobacter</taxon>
    </lineage>
</organism>
<dbReference type="GO" id="GO:0016491">
    <property type="term" value="F:oxidoreductase activity"/>
    <property type="evidence" value="ECO:0007669"/>
    <property type="project" value="TreeGrafter"/>
</dbReference>
<protein>
    <submittedName>
        <fullName evidence="1">NAD(P)-binding protein</fullName>
    </submittedName>
</protein>
<dbReference type="InterPro" id="IPR036188">
    <property type="entry name" value="FAD/NAD-bd_sf"/>
</dbReference>
<dbReference type="EMBL" id="JAKUML010000014">
    <property type="protein sequence ID" value="MCJ8147109.1"/>
    <property type="molecule type" value="Genomic_DNA"/>
</dbReference>
<accession>A0A9X1WXT5</accession>
<dbReference type="Pfam" id="PF13450">
    <property type="entry name" value="NAD_binding_8"/>
    <property type="match status" value="1"/>
</dbReference>
<dbReference type="Gene3D" id="3.30.70.1990">
    <property type="match status" value="1"/>
</dbReference>
<dbReference type="PANTHER" id="PTHR42923:SF17">
    <property type="entry name" value="AMINE OXIDASE DOMAIN-CONTAINING PROTEIN"/>
    <property type="match status" value="1"/>
</dbReference>
<dbReference type="PANTHER" id="PTHR42923">
    <property type="entry name" value="PROTOPORPHYRINOGEN OXIDASE"/>
    <property type="match status" value="1"/>
</dbReference>
<dbReference type="SUPFAM" id="SSF51905">
    <property type="entry name" value="FAD/NAD(P)-binding domain"/>
    <property type="match status" value="1"/>
</dbReference>
<name>A0A9X1WXT5_9GAMM</name>
<gene>
    <name evidence="1" type="ORF">MKI79_09390</name>
</gene>
<sequence length="444" mass="50889">MKIAIIGSGISGMYAAWRLSKTHDVTVFEKNNYFGGHTDTHQLNIDGQNIAVDSGFIVFNALNYPVFSEMLNQLGVESQHSNMSFSVNNLVSGLQYNPSRKRYLLARPQNFFNASFREMLKDLIRFYQDNVNCNVSQIDADYTIDDYLNDHGYSQAFRDEHLYPMCGALWSCTGQSVAQIPYQFVIQFFQHHRMLSLKDRPQWQTVRGGSASYIQAIRAQCPSITWKNVAVNSVKRSADQALLSTSAGDFVFDWVIFASHADDTLNMLADASEIEREILGQFQYQDNHMVVHADTKTMPKQRSQWASWHVHVTANNVHDNRKISSALNDQETNSKRQNTSPIHYAYSYWMNNLQNLKCKTQIFSTLNPNQAIDPKKIFVERHYRHPVFDPAAIATQSRWHEINGKHRSSFCGAYWGWGFHEDGAKSALNVVNAIDAMWDQEHAY</sequence>
<dbReference type="RefSeq" id="WP_241572576.1">
    <property type="nucleotide sequence ID" value="NZ_JAKUML010000014.1"/>
</dbReference>
<dbReference type="Gene3D" id="3.50.50.60">
    <property type="entry name" value="FAD/NAD(P)-binding domain"/>
    <property type="match status" value="1"/>
</dbReference>
<dbReference type="Gene3D" id="1.10.405.20">
    <property type="match status" value="1"/>
</dbReference>
<evidence type="ECO:0000313" key="2">
    <source>
        <dbReference type="Proteomes" id="UP001139701"/>
    </source>
</evidence>